<dbReference type="AlphaFoldDB" id="A0A2Z4Y816"/>
<gene>
    <name evidence="1" type="ORF">BRCON_2252</name>
</gene>
<sequence length="51" mass="5622">MWKQVFSCGGTVKKGVEKRRRGELGNDLIRERAHPRLLPATGCGLRNGESG</sequence>
<dbReference type="EMBL" id="CP030759">
    <property type="protein sequence ID" value="AXA37029.1"/>
    <property type="molecule type" value="Genomic_DNA"/>
</dbReference>
<dbReference type="KEGG" id="schv:BRCON_2252"/>
<name>A0A2Z4Y816_SUMC1</name>
<proteinExistence type="predicted"/>
<protein>
    <submittedName>
        <fullName evidence="1">Uncharacterized protein</fullName>
    </submittedName>
</protein>
<reference evidence="1 2" key="1">
    <citation type="submission" date="2018-05" db="EMBL/GenBank/DDBJ databases">
        <title>A metagenomic window into the 2 km-deep terrestrial subsurface aquifer revealed taxonomically and functionally diverse microbial community comprising novel uncultured bacterial lineages.</title>
        <authorList>
            <person name="Kadnikov V.V."/>
            <person name="Mardanov A.V."/>
            <person name="Beletsky A.V."/>
            <person name="Banks D."/>
            <person name="Pimenov N.V."/>
            <person name="Frank Y.A."/>
            <person name="Karnachuk O.V."/>
            <person name="Ravin N.V."/>
        </authorList>
    </citation>
    <scope>NUCLEOTIDE SEQUENCE [LARGE SCALE GENOMIC DNA]</scope>
    <source>
        <strain evidence="1">BY</strain>
    </source>
</reference>
<evidence type="ECO:0000313" key="2">
    <source>
        <dbReference type="Proteomes" id="UP000262583"/>
    </source>
</evidence>
<evidence type="ECO:0000313" key="1">
    <source>
        <dbReference type="EMBL" id="AXA37029.1"/>
    </source>
</evidence>
<accession>A0A2Z4Y816</accession>
<organism evidence="1 2">
    <name type="scientific">Sumerlaea chitinivorans</name>
    <dbReference type="NCBI Taxonomy" id="2250252"/>
    <lineage>
        <taxon>Bacteria</taxon>
        <taxon>Candidatus Sumerlaeota</taxon>
        <taxon>Candidatus Sumerlaeia</taxon>
        <taxon>Candidatus Sumerlaeales</taxon>
        <taxon>Candidatus Sumerlaeaceae</taxon>
        <taxon>Candidatus Sumerlaea</taxon>
    </lineage>
</organism>
<dbReference type="Proteomes" id="UP000262583">
    <property type="component" value="Chromosome"/>
</dbReference>